<reference evidence="2" key="1">
    <citation type="submission" date="2013-03" db="EMBL/GenBank/DDBJ databases">
        <title>The Genome Sequence of Anopheles christyi ACHKN1017.</title>
        <authorList>
            <consortium name="The Broad Institute Genomics Platform"/>
            <person name="Neafsey D.E."/>
            <person name="Besansky N."/>
            <person name="Walker B."/>
            <person name="Young S.K."/>
            <person name="Zeng Q."/>
            <person name="Gargeya S."/>
            <person name="Fitzgerald M."/>
            <person name="Haas B."/>
            <person name="Abouelleil A."/>
            <person name="Allen A.W."/>
            <person name="Alvarado L."/>
            <person name="Arachchi H.M."/>
            <person name="Berlin A.M."/>
            <person name="Chapman S.B."/>
            <person name="Gainer-Dewar J."/>
            <person name="Goldberg J."/>
            <person name="Griggs A."/>
            <person name="Gujja S."/>
            <person name="Hansen M."/>
            <person name="Howarth C."/>
            <person name="Imamovic A."/>
            <person name="Ireland A."/>
            <person name="Larimer J."/>
            <person name="McCowan C."/>
            <person name="Murphy C."/>
            <person name="Pearson M."/>
            <person name="Poon T.W."/>
            <person name="Priest M."/>
            <person name="Roberts A."/>
            <person name="Saif S."/>
            <person name="Shea T."/>
            <person name="Sisk P."/>
            <person name="Sykes S."/>
            <person name="Wortman J."/>
            <person name="Nusbaum C."/>
            <person name="Birren B."/>
        </authorList>
    </citation>
    <scope>NUCLEOTIDE SEQUENCE [LARGE SCALE GENOMIC DNA]</scope>
    <source>
        <strain evidence="2">ACHKN1017</strain>
    </source>
</reference>
<dbReference type="EnsemblMetazoa" id="ACHR014456-RA">
    <property type="protein sequence ID" value="ACHR014456-PA"/>
    <property type="gene ID" value="ACHR014456"/>
</dbReference>
<keyword evidence="2" id="KW-1185">Reference proteome</keyword>
<organism evidence="1 2">
    <name type="scientific">Anopheles christyi</name>
    <dbReference type="NCBI Taxonomy" id="43041"/>
    <lineage>
        <taxon>Eukaryota</taxon>
        <taxon>Metazoa</taxon>
        <taxon>Ecdysozoa</taxon>
        <taxon>Arthropoda</taxon>
        <taxon>Hexapoda</taxon>
        <taxon>Insecta</taxon>
        <taxon>Pterygota</taxon>
        <taxon>Neoptera</taxon>
        <taxon>Endopterygota</taxon>
        <taxon>Diptera</taxon>
        <taxon>Nematocera</taxon>
        <taxon>Culicoidea</taxon>
        <taxon>Culicidae</taxon>
        <taxon>Anophelinae</taxon>
        <taxon>Anopheles</taxon>
    </lineage>
</organism>
<proteinExistence type="predicted"/>
<evidence type="ECO:0000313" key="1">
    <source>
        <dbReference type="EnsemblMetazoa" id="ACHR014456-PA"/>
    </source>
</evidence>
<name>A0A182KJ54_9DIPT</name>
<dbReference type="Proteomes" id="UP000075881">
    <property type="component" value="Unassembled WGS sequence"/>
</dbReference>
<dbReference type="VEuPathDB" id="VectorBase:ACHR014456"/>
<dbReference type="AlphaFoldDB" id="A0A182KJ54"/>
<reference evidence="1" key="2">
    <citation type="submission" date="2020-05" db="UniProtKB">
        <authorList>
            <consortium name="EnsemblMetazoa"/>
        </authorList>
    </citation>
    <scope>IDENTIFICATION</scope>
    <source>
        <strain evidence="1">ACHKN1017</strain>
    </source>
</reference>
<evidence type="ECO:0000313" key="2">
    <source>
        <dbReference type="Proteomes" id="UP000075881"/>
    </source>
</evidence>
<sequence length="80" mass="9122">MLIKVKPPFTIEPESVGGSIAHIHQGRVAVRIEAAVCVSRPCIPILHAVHLPWVERFERTLWWDDVCNLLIGWIVRCGER</sequence>
<accession>A0A182KJ54</accession>
<protein>
    <submittedName>
        <fullName evidence="1">Uncharacterized protein</fullName>
    </submittedName>
</protein>